<reference evidence="6 7" key="1">
    <citation type="submission" date="2024-01" db="EMBL/GenBank/DDBJ databases">
        <title>A draft genome for a cacao thread blight-causing isolate of Paramarasmius palmivorus.</title>
        <authorList>
            <person name="Baruah I.K."/>
            <person name="Bukari Y."/>
            <person name="Amoako-Attah I."/>
            <person name="Meinhardt L.W."/>
            <person name="Bailey B.A."/>
            <person name="Cohen S.P."/>
        </authorList>
    </citation>
    <scope>NUCLEOTIDE SEQUENCE [LARGE SCALE GENOMIC DNA]</scope>
    <source>
        <strain evidence="6 7">GH-12</strain>
    </source>
</reference>
<organism evidence="6 7">
    <name type="scientific">Paramarasmius palmivorus</name>
    <dbReference type="NCBI Taxonomy" id="297713"/>
    <lineage>
        <taxon>Eukaryota</taxon>
        <taxon>Fungi</taxon>
        <taxon>Dikarya</taxon>
        <taxon>Basidiomycota</taxon>
        <taxon>Agaricomycotina</taxon>
        <taxon>Agaricomycetes</taxon>
        <taxon>Agaricomycetidae</taxon>
        <taxon>Agaricales</taxon>
        <taxon>Marasmiineae</taxon>
        <taxon>Marasmiaceae</taxon>
        <taxon>Paramarasmius</taxon>
    </lineage>
</organism>
<dbReference type="FunFam" id="3.30.30.170:FF:000001">
    <property type="entry name" value="Eukaryotic translation initiation factor 2 subunit"/>
    <property type="match status" value="1"/>
</dbReference>
<accession>A0AAW0AWT4</accession>
<gene>
    <name evidence="6" type="primary">SUI3_1</name>
    <name evidence="6" type="ORF">VNI00_018467</name>
</gene>
<dbReference type="SUPFAM" id="SSF100966">
    <property type="entry name" value="Translation initiation factor 2 beta, aIF2beta, N-terminal domain"/>
    <property type="match status" value="1"/>
</dbReference>
<evidence type="ECO:0000256" key="4">
    <source>
        <dbReference type="SAM" id="MobiDB-lite"/>
    </source>
</evidence>
<dbReference type="PANTHER" id="PTHR23001">
    <property type="entry name" value="EUKARYOTIC TRANSLATION INITIATION FACTOR"/>
    <property type="match status" value="1"/>
</dbReference>
<keyword evidence="2 6" id="KW-0396">Initiation factor</keyword>
<evidence type="ECO:0000256" key="3">
    <source>
        <dbReference type="ARBA" id="ARBA00022917"/>
    </source>
</evidence>
<proteinExistence type="inferred from homology"/>
<sequence length="356" mass="38919">MSEEPLFDPSLKKRKKKAVAFTEDPLGPEADPTAPAPDVIDDTTTAGEKVDLGPKTAHEAMSGGDGGGGEEEDFKAMFGDLKKKSKKKKEVPMDLDLDSGTATPQTGGAAEDLDFSDLKKKKKSSKKKAFDLEEFEKELKDTSKSGGGGSEDEGDEGATRNLDLDDDAELGDDPFAAPDAPTGVEQGNEAWLGSDRDYTYQELLTRFYTLLHAANPALLSTSSQKRYTIAPPSIHREGNKKTIFANVTDICKRMHRQPEHVIQFLFAEMGTTGSVDGAGRLVIKGRFQQKQVENVLRRYIVEYVTCKTCKSPDTLLTKENRIFFMSCESCGSRRSVNAIKSGFQAQVGKRSKTRAA</sequence>
<comment type="caution">
    <text evidence="6">The sequence shown here is derived from an EMBL/GenBank/DDBJ whole genome shotgun (WGS) entry which is preliminary data.</text>
</comment>
<evidence type="ECO:0000313" key="7">
    <source>
        <dbReference type="Proteomes" id="UP001383192"/>
    </source>
</evidence>
<dbReference type="InterPro" id="IPR016190">
    <property type="entry name" value="Transl_init_fac_IF2/IF5_Zn-bd"/>
</dbReference>
<protein>
    <submittedName>
        <fullName evidence="6">Translation initiation factor eIF-2 beta subunit</fullName>
    </submittedName>
</protein>
<name>A0AAW0AWT4_9AGAR</name>
<evidence type="ECO:0000313" key="6">
    <source>
        <dbReference type="EMBL" id="KAK7017995.1"/>
    </source>
</evidence>
<dbReference type="GO" id="GO:0031369">
    <property type="term" value="F:translation initiation factor binding"/>
    <property type="evidence" value="ECO:0007669"/>
    <property type="project" value="TreeGrafter"/>
</dbReference>
<dbReference type="GO" id="GO:0005850">
    <property type="term" value="C:eukaryotic translation initiation factor 2 complex"/>
    <property type="evidence" value="ECO:0007669"/>
    <property type="project" value="TreeGrafter"/>
</dbReference>
<keyword evidence="7" id="KW-1185">Reference proteome</keyword>
<dbReference type="GO" id="GO:0003729">
    <property type="term" value="F:mRNA binding"/>
    <property type="evidence" value="ECO:0007669"/>
    <property type="project" value="TreeGrafter"/>
</dbReference>
<feature type="compositionally biased region" description="Basic and acidic residues" evidence="4">
    <location>
        <begin position="48"/>
        <end position="58"/>
    </location>
</feature>
<dbReference type="InterPro" id="IPR045196">
    <property type="entry name" value="IF2/IF5"/>
</dbReference>
<evidence type="ECO:0000259" key="5">
    <source>
        <dbReference type="SMART" id="SM00653"/>
    </source>
</evidence>
<dbReference type="Proteomes" id="UP001383192">
    <property type="component" value="Unassembled WGS sequence"/>
</dbReference>
<evidence type="ECO:0000256" key="2">
    <source>
        <dbReference type="ARBA" id="ARBA00022540"/>
    </source>
</evidence>
<dbReference type="GO" id="GO:0003743">
    <property type="term" value="F:translation initiation factor activity"/>
    <property type="evidence" value="ECO:0007669"/>
    <property type="project" value="UniProtKB-KW"/>
</dbReference>
<keyword evidence="3" id="KW-0648">Protein biosynthesis</keyword>
<feature type="region of interest" description="Disordered" evidence="4">
    <location>
        <begin position="1"/>
        <end position="190"/>
    </location>
</feature>
<dbReference type="GO" id="GO:0001731">
    <property type="term" value="P:formation of translation preinitiation complex"/>
    <property type="evidence" value="ECO:0007669"/>
    <property type="project" value="TreeGrafter"/>
</dbReference>
<dbReference type="EMBL" id="JAYKXP010000237">
    <property type="protein sequence ID" value="KAK7017995.1"/>
    <property type="molecule type" value="Genomic_DNA"/>
</dbReference>
<dbReference type="Gene3D" id="3.30.30.170">
    <property type="match status" value="1"/>
</dbReference>
<dbReference type="SUPFAM" id="SSF75689">
    <property type="entry name" value="Zinc-binding domain of translation initiation factor 2 beta"/>
    <property type="match status" value="1"/>
</dbReference>
<dbReference type="Pfam" id="PF01873">
    <property type="entry name" value="eIF-5_eIF-2B"/>
    <property type="match status" value="1"/>
</dbReference>
<comment type="similarity">
    <text evidence="1">Belongs to the eIF-2-beta/eIF-5 family.</text>
</comment>
<dbReference type="InterPro" id="IPR016189">
    <property type="entry name" value="Transl_init_fac_IF2/IF5_N"/>
</dbReference>
<feature type="domain" description="Translation initiation factor IF2/IF5" evidence="5">
    <location>
        <begin position="224"/>
        <end position="333"/>
    </location>
</feature>
<dbReference type="PANTHER" id="PTHR23001:SF3">
    <property type="entry name" value="EUKARYOTIC TRANSLATION INITIATION FACTOR 2 SUBUNIT 2"/>
    <property type="match status" value="1"/>
</dbReference>
<dbReference type="InterPro" id="IPR002735">
    <property type="entry name" value="Transl_init_fac_IF2/IF5_dom"/>
</dbReference>
<dbReference type="AlphaFoldDB" id="A0AAW0AWT4"/>
<evidence type="ECO:0000256" key="1">
    <source>
        <dbReference type="ARBA" id="ARBA00010397"/>
    </source>
</evidence>
<dbReference type="SMART" id="SM00653">
    <property type="entry name" value="eIF2B_5"/>
    <property type="match status" value="1"/>
</dbReference>